<gene>
    <name evidence="3" type="ORF">BDN70DRAFT_879208</name>
</gene>
<feature type="compositionally biased region" description="Polar residues" evidence="1">
    <location>
        <begin position="26"/>
        <end position="41"/>
    </location>
</feature>
<evidence type="ECO:0000313" key="3">
    <source>
        <dbReference type="EMBL" id="KAF9479051.1"/>
    </source>
</evidence>
<dbReference type="Proteomes" id="UP000807469">
    <property type="component" value="Unassembled WGS sequence"/>
</dbReference>
<accession>A0A9P5Z1D9</accession>
<dbReference type="InterPro" id="IPR019261">
    <property type="entry name" value="PARG_cat_microbial"/>
</dbReference>
<comment type="caution">
    <text evidence="3">The sequence shown here is derived from an EMBL/GenBank/DDBJ whole genome shotgun (WGS) entry which is preliminary data.</text>
</comment>
<dbReference type="AlphaFoldDB" id="A0A9P5Z1D9"/>
<dbReference type="InterPro" id="IPR012664">
    <property type="entry name" value="CHP02452"/>
</dbReference>
<keyword evidence="4" id="KW-1185">Reference proteome</keyword>
<feature type="compositionally biased region" description="Basic and acidic residues" evidence="1">
    <location>
        <begin position="76"/>
        <end position="90"/>
    </location>
</feature>
<sequence>MAQWSIPPYPPSRHDASFNPPVAHPSHTQYDFPTTENTITYRRQRRHSFQETRPTFNEPQVGFHQRPPRPAPPRPRSLERTPRRDEGSRSFFKEIARTTIDAINNGIADVSTTQRRTRLYLEDAPELSHWHSNKHGTSKAFAEINILPMTTLEAAQSLYSQHPRRRIGILNFASATSPGGGFLSGARAQEESIARSSTLYASLITKAAKPFYRLHAKDERSGFYTHSMIYSPDIYLFRDDNGGWLDPVRVDVLTSPAVNAGDVRKNLHRRPLAEVERAICDTMRERMGRILALFEKKGARQLVLGSFGTGVFKNDVYDMAKIWYELLRVPGAPFASSFDYVVFAIPDFSTRQQFALGMDPGMMNAGIGWTV</sequence>
<feature type="region of interest" description="Disordered" evidence="1">
    <location>
        <begin position="1"/>
        <end position="90"/>
    </location>
</feature>
<dbReference type="OrthoDB" id="9985428at2759"/>
<dbReference type="InterPro" id="IPR043472">
    <property type="entry name" value="Macro_dom-like"/>
</dbReference>
<evidence type="ECO:0000256" key="1">
    <source>
        <dbReference type="SAM" id="MobiDB-lite"/>
    </source>
</evidence>
<proteinExistence type="predicted"/>
<organism evidence="3 4">
    <name type="scientific">Pholiota conissans</name>
    <dbReference type="NCBI Taxonomy" id="109636"/>
    <lineage>
        <taxon>Eukaryota</taxon>
        <taxon>Fungi</taxon>
        <taxon>Dikarya</taxon>
        <taxon>Basidiomycota</taxon>
        <taxon>Agaricomycotina</taxon>
        <taxon>Agaricomycetes</taxon>
        <taxon>Agaricomycetidae</taxon>
        <taxon>Agaricales</taxon>
        <taxon>Agaricineae</taxon>
        <taxon>Strophariaceae</taxon>
        <taxon>Pholiota</taxon>
    </lineage>
</organism>
<dbReference type="NCBIfam" id="TIGR02452">
    <property type="entry name" value="TIGR02452 family protein"/>
    <property type="match status" value="1"/>
</dbReference>
<evidence type="ECO:0000259" key="2">
    <source>
        <dbReference type="Pfam" id="PF10021"/>
    </source>
</evidence>
<dbReference type="PANTHER" id="PTHR35596:SF1">
    <property type="entry name" value="MICROBIAL-TYPE PARG CATALYTIC DOMAIN-CONTAINING PROTEIN"/>
    <property type="match status" value="1"/>
</dbReference>
<feature type="domain" description="Microbial-type PARG catalytic" evidence="2">
    <location>
        <begin position="109"/>
        <end position="239"/>
    </location>
</feature>
<dbReference type="EMBL" id="MU155221">
    <property type="protein sequence ID" value="KAF9479051.1"/>
    <property type="molecule type" value="Genomic_DNA"/>
</dbReference>
<evidence type="ECO:0000313" key="4">
    <source>
        <dbReference type="Proteomes" id="UP000807469"/>
    </source>
</evidence>
<name>A0A9P5Z1D9_9AGAR</name>
<protein>
    <recommendedName>
        <fullName evidence="2">Microbial-type PARG catalytic domain-containing protein</fullName>
    </recommendedName>
</protein>
<reference evidence="3" key="1">
    <citation type="submission" date="2020-11" db="EMBL/GenBank/DDBJ databases">
        <authorList>
            <consortium name="DOE Joint Genome Institute"/>
            <person name="Ahrendt S."/>
            <person name="Riley R."/>
            <person name="Andreopoulos W."/>
            <person name="Labutti K."/>
            <person name="Pangilinan J."/>
            <person name="Ruiz-Duenas F.J."/>
            <person name="Barrasa J.M."/>
            <person name="Sanchez-Garcia M."/>
            <person name="Camarero S."/>
            <person name="Miyauchi S."/>
            <person name="Serrano A."/>
            <person name="Linde D."/>
            <person name="Babiker R."/>
            <person name="Drula E."/>
            <person name="Ayuso-Fernandez I."/>
            <person name="Pacheco R."/>
            <person name="Padilla G."/>
            <person name="Ferreira P."/>
            <person name="Barriuso J."/>
            <person name="Kellner H."/>
            <person name="Castanera R."/>
            <person name="Alfaro M."/>
            <person name="Ramirez L."/>
            <person name="Pisabarro A.G."/>
            <person name="Kuo A."/>
            <person name="Tritt A."/>
            <person name="Lipzen A."/>
            <person name="He G."/>
            <person name="Yan M."/>
            <person name="Ng V."/>
            <person name="Cullen D."/>
            <person name="Martin F."/>
            <person name="Rosso M.-N."/>
            <person name="Henrissat B."/>
            <person name="Hibbett D."/>
            <person name="Martinez A.T."/>
            <person name="Grigoriev I.V."/>
        </authorList>
    </citation>
    <scope>NUCLEOTIDE SEQUENCE</scope>
    <source>
        <strain evidence="3">CIRM-BRFM 674</strain>
    </source>
</reference>
<dbReference type="PANTHER" id="PTHR35596">
    <property type="entry name" value="DUF2263 DOMAIN-CONTAINING PROTEIN"/>
    <property type="match status" value="1"/>
</dbReference>
<dbReference type="Gene3D" id="3.40.220.10">
    <property type="entry name" value="Leucine Aminopeptidase, subunit E, domain 1"/>
    <property type="match status" value="1"/>
</dbReference>
<dbReference type="Pfam" id="PF10021">
    <property type="entry name" value="PARG_cat_microb"/>
    <property type="match status" value="1"/>
</dbReference>